<dbReference type="GO" id="GO:0051999">
    <property type="term" value="P:mannosyl-inositol phosphorylceramide biosynthetic process"/>
    <property type="evidence" value="ECO:0007669"/>
    <property type="project" value="TreeGrafter"/>
</dbReference>
<reference evidence="3" key="1">
    <citation type="journal article" date="2019" name="Plant J.">
        <title>Chlorella vulgaris genome assembly and annotation reveals the molecular basis for metabolic acclimation to high light conditions.</title>
        <authorList>
            <person name="Cecchin M."/>
            <person name="Marcolungo L."/>
            <person name="Rossato M."/>
            <person name="Girolomoni L."/>
            <person name="Cosentino E."/>
            <person name="Cuine S."/>
            <person name="Li-Beisson Y."/>
            <person name="Delledonne M."/>
            <person name="Ballottari M."/>
        </authorList>
    </citation>
    <scope>NUCLEOTIDE SEQUENCE</scope>
    <source>
        <strain evidence="3">211/11P</strain>
    </source>
</reference>
<dbReference type="InterPro" id="IPR007577">
    <property type="entry name" value="GlycoTrfase_DXD_sugar-bd_CS"/>
</dbReference>
<dbReference type="Proteomes" id="UP001055712">
    <property type="component" value="Unassembled WGS sequence"/>
</dbReference>
<dbReference type="AlphaFoldDB" id="A0A9D4TZV1"/>
<sequence length="374" mass="41014">MLPSSKLLGLLAAAAVVVLLLHSQQLPGWDGKEVLAGHQRAQAQPACRLQGVGGGGGAGTFAPPLDYRALFNSSKSLEVLARVETGCSWEHSGQTSDLRIPPVLHFVHLPDAEQLISTASAKGASFHLEWALSCMKMYPQYEHLYWDHSAARTLLERHYPSFLPIFDAFPFDMQRADSIRYFIMHRIGGVYFDADVLCYRPAEDLWAGADVVLQGTQDPEFLASAVLASVPGHPFWMHTVDVLKQRFEQFRAELGHILDLTGPFMLRSALKEFLFGSDGDELNARVAGGTYEGPAPAGANRSSVVRIHPQGSYFTPCAWADQDCHKKVAAMQRFGIVPPHMAGYHLYRGSWWGTAEGNPNSHDDKVGDAASEGT</sequence>
<accession>A0A9D4TZV1</accession>
<dbReference type="InterPro" id="IPR051706">
    <property type="entry name" value="Glycosyltransferase_domain"/>
</dbReference>
<dbReference type="EMBL" id="SIDB01000001">
    <property type="protein sequence ID" value="KAI3438872.1"/>
    <property type="molecule type" value="Genomic_DNA"/>
</dbReference>
<feature type="signal peptide" evidence="2">
    <location>
        <begin position="1"/>
        <end position="31"/>
    </location>
</feature>
<dbReference type="PANTHER" id="PTHR32385">
    <property type="entry name" value="MANNOSYL PHOSPHORYLINOSITOL CERAMIDE SYNTHASE"/>
    <property type="match status" value="1"/>
</dbReference>
<dbReference type="PANTHER" id="PTHR32385:SF15">
    <property type="entry name" value="INOSITOL PHOSPHOCERAMIDE MANNOSYLTRANSFERASE 1"/>
    <property type="match status" value="1"/>
</dbReference>
<comment type="caution">
    <text evidence="3">The sequence shown here is derived from an EMBL/GenBank/DDBJ whole genome shotgun (WGS) entry which is preliminary data.</text>
</comment>
<name>A0A9D4TZV1_CHLVU</name>
<dbReference type="Pfam" id="PF04488">
    <property type="entry name" value="Gly_transf_sug"/>
    <property type="match status" value="1"/>
</dbReference>
<dbReference type="GO" id="GO:0000030">
    <property type="term" value="F:mannosyltransferase activity"/>
    <property type="evidence" value="ECO:0007669"/>
    <property type="project" value="TreeGrafter"/>
</dbReference>
<dbReference type="OrthoDB" id="3647at2759"/>
<dbReference type="Gene3D" id="3.90.550.20">
    <property type="match status" value="1"/>
</dbReference>
<gene>
    <name evidence="3" type="ORF">D9Q98_001288</name>
</gene>
<evidence type="ECO:0000256" key="2">
    <source>
        <dbReference type="SAM" id="SignalP"/>
    </source>
</evidence>
<evidence type="ECO:0008006" key="5">
    <source>
        <dbReference type="Google" id="ProtNLM"/>
    </source>
</evidence>
<protein>
    <recommendedName>
        <fullName evidence="5">Glycosyltransferase</fullName>
    </recommendedName>
</protein>
<proteinExistence type="predicted"/>
<keyword evidence="1" id="KW-0808">Transferase</keyword>
<evidence type="ECO:0000256" key="1">
    <source>
        <dbReference type="ARBA" id="ARBA00022679"/>
    </source>
</evidence>
<keyword evidence="2" id="KW-0732">Signal</keyword>
<dbReference type="InterPro" id="IPR029044">
    <property type="entry name" value="Nucleotide-diphossugar_trans"/>
</dbReference>
<evidence type="ECO:0000313" key="3">
    <source>
        <dbReference type="EMBL" id="KAI3438872.1"/>
    </source>
</evidence>
<reference evidence="3" key="2">
    <citation type="submission" date="2020-11" db="EMBL/GenBank/DDBJ databases">
        <authorList>
            <person name="Cecchin M."/>
            <person name="Marcolungo L."/>
            <person name="Rossato M."/>
            <person name="Girolomoni L."/>
            <person name="Cosentino E."/>
            <person name="Cuine S."/>
            <person name="Li-Beisson Y."/>
            <person name="Delledonne M."/>
            <person name="Ballottari M."/>
        </authorList>
    </citation>
    <scope>NUCLEOTIDE SEQUENCE</scope>
    <source>
        <strain evidence="3">211/11P</strain>
        <tissue evidence="3">Whole cell</tissue>
    </source>
</reference>
<dbReference type="SUPFAM" id="SSF53448">
    <property type="entry name" value="Nucleotide-diphospho-sugar transferases"/>
    <property type="match status" value="1"/>
</dbReference>
<keyword evidence="4" id="KW-1185">Reference proteome</keyword>
<organism evidence="3 4">
    <name type="scientific">Chlorella vulgaris</name>
    <name type="common">Green alga</name>
    <dbReference type="NCBI Taxonomy" id="3077"/>
    <lineage>
        <taxon>Eukaryota</taxon>
        <taxon>Viridiplantae</taxon>
        <taxon>Chlorophyta</taxon>
        <taxon>core chlorophytes</taxon>
        <taxon>Trebouxiophyceae</taxon>
        <taxon>Chlorellales</taxon>
        <taxon>Chlorellaceae</taxon>
        <taxon>Chlorella clade</taxon>
        <taxon>Chlorella</taxon>
    </lineage>
</organism>
<feature type="chain" id="PRO_5038564653" description="Glycosyltransferase" evidence="2">
    <location>
        <begin position="32"/>
        <end position="374"/>
    </location>
</feature>
<dbReference type="GO" id="GO:0016020">
    <property type="term" value="C:membrane"/>
    <property type="evidence" value="ECO:0007669"/>
    <property type="project" value="GOC"/>
</dbReference>
<evidence type="ECO:0000313" key="4">
    <source>
        <dbReference type="Proteomes" id="UP001055712"/>
    </source>
</evidence>